<comment type="caution">
    <text evidence="13">The sequence shown here is derived from an EMBL/GenBank/DDBJ whole genome shotgun (WGS) entry which is preliminary data.</text>
</comment>
<evidence type="ECO:0000256" key="11">
    <source>
        <dbReference type="ARBA" id="ARBA00049494"/>
    </source>
</evidence>
<dbReference type="Proteomes" id="UP000247978">
    <property type="component" value="Unassembled WGS sequence"/>
</dbReference>
<evidence type="ECO:0000256" key="4">
    <source>
        <dbReference type="ARBA" id="ARBA00022630"/>
    </source>
</evidence>
<evidence type="ECO:0000313" key="13">
    <source>
        <dbReference type="EMBL" id="PXW87567.1"/>
    </source>
</evidence>
<dbReference type="OrthoDB" id="9803667at2"/>
<dbReference type="PANTHER" id="PTHR22749">
    <property type="entry name" value="RIBOFLAVIN KINASE/FMN ADENYLYLTRANSFERASE"/>
    <property type="match status" value="1"/>
</dbReference>
<comment type="pathway">
    <text evidence="1">Cofactor biosynthesis; FAD biosynthesis; FAD from FMN: step 1/1.</text>
</comment>
<evidence type="ECO:0000256" key="2">
    <source>
        <dbReference type="ARBA" id="ARBA00010214"/>
    </source>
</evidence>
<keyword evidence="5" id="KW-0288">FMN</keyword>
<proteinExistence type="inferred from homology"/>
<keyword evidence="10" id="KW-0067">ATP-binding</keyword>
<evidence type="ECO:0000313" key="14">
    <source>
        <dbReference type="Proteomes" id="UP000247978"/>
    </source>
</evidence>
<protein>
    <recommendedName>
        <fullName evidence="3">FAD synthase</fullName>
        <ecNumber evidence="3">2.7.7.2</ecNumber>
    </recommendedName>
</protein>
<dbReference type="Gene3D" id="3.40.50.620">
    <property type="entry name" value="HUPs"/>
    <property type="match status" value="1"/>
</dbReference>
<evidence type="ECO:0000256" key="6">
    <source>
        <dbReference type="ARBA" id="ARBA00022679"/>
    </source>
</evidence>
<evidence type="ECO:0000259" key="12">
    <source>
        <dbReference type="Pfam" id="PF06574"/>
    </source>
</evidence>
<dbReference type="Pfam" id="PF06574">
    <property type="entry name" value="FAD_syn"/>
    <property type="match status" value="1"/>
</dbReference>
<dbReference type="GO" id="GO:0008531">
    <property type="term" value="F:riboflavin kinase activity"/>
    <property type="evidence" value="ECO:0007669"/>
    <property type="project" value="TreeGrafter"/>
</dbReference>
<keyword evidence="7 13" id="KW-0548">Nucleotidyltransferase</keyword>
<dbReference type="InterPro" id="IPR023468">
    <property type="entry name" value="Riboflavin_kinase"/>
</dbReference>
<evidence type="ECO:0000256" key="9">
    <source>
        <dbReference type="ARBA" id="ARBA00022827"/>
    </source>
</evidence>
<organism evidence="13 14">
    <name type="scientific">Pseudogracilibacillus auburnensis</name>
    <dbReference type="NCBI Taxonomy" id="1494959"/>
    <lineage>
        <taxon>Bacteria</taxon>
        <taxon>Bacillati</taxon>
        <taxon>Bacillota</taxon>
        <taxon>Bacilli</taxon>
        <taxon>Bacillales</taxon>
        <taxon>Bacillaceae</taxon>
        <taxon>Pseudogracilibacillus</taxon>
    </lineage>
</organism>
<accession>A0A2V3VZS7</accession>
<comment type="similarity">
    <text evidence="2">Belongs to the RibF family.</text>
</comment>
<dbReference type="GO" id="GO:0009398">
    <property type="term" value="P:FMN biosynthetic process"/>
    <property type="evidence" value="ECO:0007669"/>
    <property type="project" value="TreeGrafter"/>
</dbReference>
<dbReference type="CDD" id="cd02064">
    <property type="entry name" value="FAD_synthetase_N"/>
    <property type="match status" value="1"/>
</dbReference>
<evidence type="ECO:0000256" key="1">
    <source>
        <dbReference type="ARBA" id="ARBA00004726"/>
    </source>
</evidence>
<keyword evidence="4" id="KW-0285">Flavoprotein</keyword>
<dbReference type="GO" id="GO:0006747">
    <property type="term" value="P:FAD biosynthetic process"/>
    <property type="evidence" value="ECO:0007669"/>
    <property type="project" value="UniProtKB-UniPathway"/>
</dbReference>
<dbReference type="EC" id="2.7.7.2" evidence="3"/>
<reference evidence="13 14" key="1">
    <citation type="submission" date="2018-05" db="EMBL/GenBank/DDBJ databases">
        <title>Genomic Encyclopedia of Type Strains, Phase IV (KMG-IV): sequencing the most valuable type-strain genomes for metagenomic binning, comparative biology and taxonomic classification.</title>
        <authorList>
            <person name="Goeker M."/>
        </authorList>
    </citation>
    <scope>NUCLEOTIDE SEQUENCE [LARGE SCALE GENOMIC DNA]</scope>
    <source>
        <strain evidence="13 14">DSM 28556</strain>
    </source>
</reference>
<dbReference type="RefSeq" id="WP_110395149.1">
    <property type="nucleotide sequence ID" value="NZ_JADIJL010000003.1"/>
</dbReference>
<keyword evidence="6 13" id="KW-0808">Transferase</keyword>
<dbReference type="SUPFAM" id="SSF52374">
    <property type="entry name" value="Nucleotidylyl transferase"/>
    <property type="match status" value="1"/>
</dbReference>
<keyword evidence="9" id="KW-0274">FAD</keyword>
<sequence>MKIYEDNELKLMSSIVTIGAFDGLHRGHLALIERTVTCAKQRGVPSVVYTFDPPPRSFLQQKQILMSVSEKVELVKKYGVDHIVIANFDQMYAAKTPLDFIHEIKLLHPQQINVGPNFTFGKGKQGDVNVLADHFNVYVQPFVVCEDGEIISSTRIRGLMEKNELEQVKNLLGRPSLEKIKI</sequence>
<feature type="domain" description="FAD synthetase" evidence="12">
    <location>
        <begin position="13"/>
        <end position="155"/>
    </location>
</feature>
<dbReference type="GO" id="GO:0005524">
    <property type="term" value="F:ATP binding"/>
    <property type="evidence" value="ECO:0007669"/>
    <property type="project" value="UniProtKB-KW"/>
</dbReference>
<comment type="catalytic activity">
    <reaction evidence="11">
        <text>FMN + ATP + H(+) = FAD + diphosphate</text>
        <dbReference type="Rhea" id="RHEA:17237"/>
        <dbReference type="ChEBI" id="CHEBI:15378"/>
        <dbReference type="ChEBI" id="CHEBI:30616"/>
        <dbReference type="ChEBI" id="CHEBI:33019"/>
        <dbReference type="ChEBI" id="CHEBI:57692"/>
        <dbReference type="ChEBI" id="CHEBI:58210"/>
        <dbReference type="EC" id="2.7.7.2"/>
    </reaction>
</comment>
<name>A0A2V3VZS7_9BACI</name>
<gene>
    <name evidence="13" type="ORF">DFR56_105214</name>
</gene>
<evidence type="ECO:0000256" key="8">
    <source>
        <dbReference type="ARBA" id="ARBA00022741"/>
    </source>
</evidence>
<evidence type="ECO:0000256" key="10">
    <source>
        <dbReference type="ARBA" id="ARBA00022840"/>
    </source>
</evidence>
<dbReference type="AlphaFoldDB" id="A0A2V3VZS7"/>
<evidence type="ECO:0000256" key="5">
    <source>
        <dbReference type="ARBA" id="ARBA00022643"/>
    </source>
</evidence>
<evidence type="ECO:0000256" key="3">
    <source>
        <dbReference type="ARBA" id="ARBA00012393"/>
    </source>
</evidence>
<dbReference type="GO" id="GO:0003919">
    <property type="term" value="F:FMN adenylyltransferase activity"/>
    <property type="evidence" value="ECO:0007669"/>
    <property type="project" value="UniProtKB-EC"/>
</dbReference>
<dbReference type="UniPathway" id="UPA00277">
    <property type="reaction ID" value="UER00407"/>
</dbReference>
<dbReference type="GO" id="GO:0009231">
    <property type="term" value="P:riboflavin biosynthetic process"/>
    <property type="evidence" value="ECO:0007669"/>
    <property type="project" value="InterPro"/>
</dbReference>
<evidence type="ECO:0000256" key="7">
    <source>
        <dbReference type="ARBA" id="ARBA00022695"/>
    </source>
</evidence>
<dbReference type="InterPro" id="IPR014729">
    <property type="entry name" value="Rossmann-like_a/b/a_fold"/>
</dbReference>
<keyword evidence="13" id="KW-0418">Kinase</keyword>
<keyword evidence="8" id="KW-0547">Nucleotide-binding</keyword>
<dbReference type="PANTHER" id="PTHR22749:SF6">
    <property type="entry name" value="RIBOFLAVIN KINASE"/>
    <property type="match status" value="1"/>
</dbReference>
<dbReference type="EMBL" id="QJJQ01000005">
    <property type="protein sequence ID" value="PXW87567.1"/>
    <property type="molecule type" value="Genomic_DNA"/>
</dbReference>
<dbReference type="InterPro" id="IPR015864">
    <property type="entry name" value="FAD_synthase"/>
</dbReference>
<keyword evidence="14" id="KW-1185">Reference proteome</keyword>